<dbReference type="STRING" id="633813.SAMN04488087_0090"/>
<keyword evidence="6" id="KW-0489">Methyltransferase</keyword>
<evidence type="ECO:0000313" key="7">
    <source>
        <dbReference type="Proteomes" id="UP000185812"/>
    </source>
</evidence>
<reference evidence="7" key="1">
    <citation type="submission" date="2016-11" db="EMBL/GenBank/DDBJ databases">
        <authorList>
            <person name="Varghese N."/>
            <person name="Submissions S."/>
        </authorList>
    </citation>
    <scope>NUCLEOTIDE SEQUENCE [LARGE SCALE GENOMIC DNA]</scope>
    <source>
        <strain evidence="7">DSM 22212</strain>
    </source>
</reference>
<dbReference type="AlphaFoldDB" id="A0A1M6P9U0"/>
<keyword evidence="2 5" id="KW-0812">Transmembrane</keyword>
<evidence type="ECO:0000313" key="6">
    <source>
        <dbReference type="EMBL" id="SHK04650.1"/>
    </source>
</evidence>
<dbReference type="PANTHER" id="PTHR12714:SF9">
    <property type="entry name" value="PROTEIN-S-ISOPRENYLCYSTEINE O-METHYLTRANSFERASE"/>
    <property type="match status" value="1"/>
</dbReference>
<dbReference type="Pfam" id="PF04191">
    <property type="entry name" value="PEMT"/>
    <property type="match status" value="1"/>
</dbReference>
<keyword evidence="6" id="KW-0808">Transferase</keyword>
<gene>
    <name evidence="6" type="ORF">SAMN04488087_0090</name>
</gene>
<dbReference type="Gene3D" id="1.20.120.1630">
    <property type="match status" value="1"/>
</dbReference>
<accession>A0A1M6P9U0</accession>
<name>A0A1M6P9U0_9BACT</name>
<dbReference type="EMBL" id="FRAU01000001">
    <property type="protein sequence ID" value="SHK04650.1"/>
    <property type="molecule type" value="Genomic_DNA"/>
</dbReference>
<keyword evidence="7" id="KW-1185">Reference proteome</keyword>
<proteinExistence type="predicted"/>
<evidence type="ECO:0000256" key="3">
    <source>
        <dbReference type="ARBA" id="ARBA00022989"/>
    </source>
</evidence>
<dbReference type="GO" id="GO:0012505">
    <property type="term" value="C:endomembrane system"/>
    <property type="evidence" value="ECO:0007669"/>
    <property type="project" value="UniProtKB-SubCell"/>
</dbReference>
<dbReference type="InterPro" id="IPR007318">
    <property type="entry name" value="Phopholipid_MeTrfase"/>
</dbReference>
<keyword evidence="4 5" id="KW-0472">Membrane</keyword>
<dbReference type="Proteomes" id="UP000185812">
    <property type="component" value="Unassembled WGS sequence"/>
</dbReference>
<organism evidence="6 7">
    <name type="scientific">Rhodothermus profundi</name>
    <dbReference type="NCBI Taxonomy" id="633813"/>
    <lineage>
        <taxon>Bacteria</taxon>
        <taxon>Pseudomonadati</taxon>
        <taxon>Rhodothermota</taxon>
        <taxon>Rhodothermia</taxon>
        <taxon>Rhodothermales</taxon>
        <taxon>Rhodothermaceae</taxon>
        <taxon>Rhodothermus</taxon>
    </lineage>
</organism>
<keyword evidence="3 5" id="KW-1133">Transmembrane helix</keyword>
<evidence type="ECO:0000256" key="2">
    <source>
        <dbReference type="ARBA" id="ARBA00022692"/>
    </source>
</evidence>
<feature type="transmembrane region" description="Helical" evidence="5">
    <location>
        <begin position="144"/>
        <end position="177"/>
    </location>
</feature>
<comment type="subcellular location">
    <subcellularLocation>
        <location evidence="1">Endomembrane system</location>
        <topology evidence="1">Multi-pass membrane protein</topology>
    </subcellularLocation>
</comment>
<feature type="transmembrane region" description="Helical" evidence="5">
    <location>
        <begin position="38"/>
        <end position="62"/>
    </location>
</feature>
<protein>
    <submittedName>
        <fullName evidence="6">Protein-S-isoprenylcysteine O-methyltransferase Ste14</fullName>
    </submittedName>
</protein>
<dbReference type="PANTHER" id="PTHR12714">
    <property type="entry name" value="PROTEIN-S ISOPRENYLCYSTEINE O-METHYLTRANSFERASE"/>
    <property type="match status" value="1"/>
</dbReference>
<dbReference type="GO" id="GO:0032259">
    <property type="term" value="P:methylation"/>
    <property type="evidence" value="ECO:0007669"/>
    <property type="project" value="UniProtKB-KW"/>
</dbReference>
<evidence type="ECO:0000256" key="1">
    <source>
        <dbReference type="ARBA" id="ARBA00004127"/>
    </source>
</evidence>
<evidence type="ECO:0000256" key="4">
    <source>
        <dbReference type="ARBA" id="ARBA00023136"/>
    </source>
</evidence>
<dbReference type="OrthoDB" id="9809773at2"/>
<feature type="transmembrane region" description="Helical" evidence="5">
    <location>
        <begin position="106"/>
        <end position="124"/>
    </location>
</feature>
<dbReference type="GO" id="GO:0008168">
    <property type="term" value="F:methyltransferase activity"/>
    <property type="evidence" value="ECO:0007669"/>
    <property type="project" value="UniProtKB-KW"/>
</dbReference>
<dbReference type="RefSeq" id="WP_072713888.1">
    <property type="nucleotide sequence ID" value="NZ_FRAU01000001.1"/>
</dbReference>
<feature type="transmembrane region" description="Helical" evidence="5">
    <location>
        <begin position="6"/>
        <end position="26"/>
    </location>
</feature>
<evidence type="ECO:0000256" key="5">
    <source>
        <dbReference type="SAM" id="Phobius"/>
    </source>
</evidence>
<sequence>MERYDYGLWPLVILASLLFIGFAFWFARPQRRADWRAFGVFSAFIVALFTEMYGVPLTLYLLYGWLGTRYPQLDLFAHENGHLWQVLLGLEGASHLGLLHLLSYGLIGSGLWLVAAAWKVLYQAQRNGTLAVTGPYARIRHPQYAGFILVLIGFLIQWPTLITLVLFPVLVSLYVGLARREEQQLRARFGPAYAAYLAQIPAFVPRPGRRYRPTPVHHPRA</sequence>